<protein>
    <submittedName>
        <fullName evidence="3">Cupin domain-containing protein</fullName>
    </submittedName>
</protein>
<dbReference type="PANTHER" id="PTHR40943">
    <property type="entry name" value="CYTOPLASMIC PROTEIN-RELATED"/>
    <property type="match status" value="1"/>
</dbReference>
<dbReference type="Pfam" id="PF05899">
    <property type="entry name" value="Cupin_3"/>
    <property type="match status" value="1"/>
</dbReference>
<feature type="domain" description="(S)-ureidoglycine aminohydrolase cupin" evidence="2">
    <location>
        <begin position="41"/>
        <end position="112"/>
    </location>
</feature>
<feature type="compositionally biased region" description="Basic and acidic residues" evidence="1">
    <location>
        <begin position="1"/>
        <end position="16"/>
    </location>
</feature>
<accession>A0ABY2XGG2</accession>
<comment type="caution">
    <text evidence="3">The sequence shown here is derived from an EMBL/GenBank/DDBJ whole genome shotgun (WGS) entry which is preliminary data.</text>
</comment>
<gene>
    <name evidence="3" type="ORF">FGK64_05885</name>
</gene>
<evidence type="ECO:0000259" key="2">
    <source>
        <dbReference type="Pfam" id="PF05899"/>
    </source>
</evidence>
<organism evidence="3 4">
    <name type="scientific">Arenibacterium halophilum</name>
    <dbReference type="NCBI Taxonomy" id="2583821"/>
    <lineage>
        <taxon>Bacteria</taxon>
        <taxon>Pseudomonadati</taxon>
        <taxon>Pseudomonadota</taxon>
        <taxon>Alphaproteobacteria</taxon>
        <taxon>Rhodobacterales</taxon>
        <taxon>Paracoccaceae</taxon>
        <taxon>Arenibacterium</taxon>
    </lineage>
</organism>
<name>A0ABY2XGG2_9RHOB</name>
<keyword evidence="4" id="KW-1185">Reference proteome</keyword>
<dbReference type="RefSeq" id="WP_138862825.1">
    <property type="nucleotide sequence ID" value="NZ_VCPC01000001.1"/>
</dbReference>
<sequence>MSSAPHLHDVSTRGDLIDWGPQPDAVAGASRSSGRLVHKGPDNRPEIGTWVCTPGTWRLTLPADEICHFVAGRATYTADTGEVIEVGPGTVVMFPKGWSGQCAVHEEMRNVYALF</sequence>
<feature type="region of interest" description="Disordered" evidence="1">
    <location>
        <begin position="1"/>
        <end position="43"/>
    </location>
</feature>
<dbReference type="Gene3D" id="2.60.120.10">
    <property type="entry name" value="Jelly Rolls"/>
    <property type="match status" value="1"/>
</dbReference>
<evidence type="ECO:0000313" key="3">
    <source>
        <dbReference type="EMBL" id="TMV15480.1"/>
    </source>
</evidence>
<dbReference type="InterPro" id="IPR014710">
    <property type="entry name" value="RmlC-like_jellyroll"/>
</dbReference>
<evidence type="ECO:0000313" key="4">
    <source>
        <dbReference type="Proteomes" id="UP001191082"/>
    </source>
</evidence>
<dbReference type="PANTHER" id="PTHR40943:SF1">
    <property type="entry name" value="CYTOPLASMIC PROTEIN"/>
    <property type="match status" value="1"/>
</dbReference>
<dbReference type="Proteomes" id="UP001191082">
    <property type="component" value="Unassembled WGS sequence"/>
</dbReference>
<dbReference type="SUPFAM" id="SSF51182">
    <property type="entry name" value="RmlC-like cupins"/>
    <property type="match status" value="1"/>
</dbReference>
<proteinExistence type="predicted"/>
<dbReference type="InterPro" id="IPR008579">
    <property type="entry name" value="UGlyAH_Cupin_dom"/>
</dbReference>
<evidence type="ECO:0000256" key="1">
    <source>
        <dbReference type="SAM" id="MobiDB-lite"/>
    </source>
</evidence>
<dbReference type="EMBL" id="VCPC01000001">
    <property type="protein sequence ID" value="TMV15480.1"/>
    <property type="molecule type" value="Genomic_DNA"/>
</dbReference>
<dbReference type="InterPro" id="IPR011051">
    <property type="entry name" value="RmlC_Cupin_sf"/>
</dbReference>
<reference evidence="3 4" key="1">
    <citation type="submission" date="2019-05" db="EMBL/GenBank/DDBJ databases">
        <title>Marivita sp. nov. isolated from sea sediment.</title>
        <authorList>
            <person name="Kim W."/>
        </authorList>
    </citation>
    <scope>NUCLEOTIDE SEQUENCE [LARGE SCALE GENOMIC DNA]</scope>
    <source>
        <strain evidence="3 4">CAU 1492</strain>
    </source>
</reference>